<protein>
    <submittedName>
        <fullName evidence="2">Uncharacterized protein</fullName>
    </submittedName>
</protein>
<evidence type="ECO:0000313" key="2">
    <source>
        <dbReference type="EMBL" id="QAY69482.1"/>
    </source>
</evidence>
<evidence type="ECO:0000256" key="1">
    <source>
        <dbReference type="SAM" id="Phobius"/>
    </source>
</evidence>
<organism evidence="2 3">
    <name type="scientific">Xylanimonas protaetiae</name>
    <dbReference type="NCBI Taxonomy" id="2509457"/>
    <lineage>
        <taxon>Bacteria</taxon>
        <taxon>Bacillati</taxon>
        <taxon>Actinomycetota</taxon>
        <taxon>Actinomycetes</taxon>
        <taxon>Micrococcales</taxon>
        <taxon>Promicromonosporaceae</taxon>
        <taxon>Xylanimonas</taxon>
    </lineage>
</organism>
<keyword evidence="1" id="KW-0812">Transmembrane</keyword>
<keyword evidence="1" id="KW-1133">Transmembrane helix</keyword>
<gene>
    <name evidence="2" type="ORF">ET471_05040</name>
</gene>
<dbReference type="RefSeq" id="WP_129186882.1">
    <property type="nucleotide sequence ID" value="NZ_CP035493.1"/>
</dbReference>
<proteinExistence type="predicted"/>
<dbReference type="Proteomes" id="UP000292118">
    <property type="component" value="Chromosome"/>
</dbReference>
<feature type="transmembrane region" description="Helical" evidence="1">
    <location>
        <begin position="12"/>
        <end position="34"/>
    </location>
</feature>
<sequence length="123" mass="12937">MTATARQRRSIGALTAVLAVGLVVVGALMLGGVLPRGSAPARPVCVDLPTSAQVRAALTAHPDLLTDITGQGPGIVVRAASPGCHGNDEYLIDITYTTQDERRRIENVINHHDGFGVPLNVHR</sequence>
<dbReference type="EMBL" id="CP035493">
    <property type="protein sequence ID" value="QAY69482.1"/>
    <property type="molecule type" value="Genomic_DNA"/>
</dbReference>
<evidence type="ECO:0000313" key="3">
    <source>
        <dbReference type="Proteomes" id="UP000292118"/>
    </source>
</evidence>
<dbReference type="AlphaFoldDB" id="A0A4P6F1U7"/>
<accession>A0A4P6F1U7</accession>
<dbReference type="OrthoDB" id="5195971at2"/>
<keyword evidence="3" id="KW-1185">Reference proteome</keyword>
<dbReference type="KEGG" id="xya:ET471_05040"/>
<keyword evidence="1" id="KW-0472">Membrane</keyword>
<reference evidence="2 3" key="1">
    <citation type="submission" date="2019-01" db="EMBL/GenBank/DDBJ databases">
        <title>Genome sequencing of strain FW10M-9.</title>
        <authorList>
            <person name="Heo J."/>
            <person name="Kim S.-J."/>
            <person name="Kim J.-S."/>
            <person name="Hong S.-B."/>
            <person name="Kwon S.-W."/>
        </authorList>
    </citation>
    <scope>NUCLEOTIDE SEQUENCE [LARGE SCALE GENOMIC DNA]</scope>
    <source>
        <strain evidence="2 3">FW10M-9</strain>
    </source>
</reference>
<name>A0A4P6F1U7_9MICO</name>